<keyword evidence="4 12" id="KW-0808">Transferase</keyword>
<dbReference type="CDD" id="cd00082">
    <property type="entry name" value="HisKA"/>
    <property type="match status" value="1"/>
</dbReference>
<dbReference type="Gene3D" id="3.30.450.20">
    <property type="entry name" value="PAS domain"/>
    <property type="match status" value="1"/>
</dbReference>
<dbReference type="Pfam" id="PF02518">
    <property type="entry name" value="HATPase_c"/>
    <property type="match status" value="1"/>
</dbReference>
<keyword evidence="6 12" id="KW-0418">Kinase</keyword>
<dbReference type="CDD" id="cd00130">
    <property type="entry name" value="PAS"/>
    <property type="match status" value="1"/>
</dbReference>
<dbReference type="STRING" id="330214.NIDE2283"/>
<feature type="domain" description="PAS" evidence="10">
    <location>
        <begin position="63"/>
        <end position="120"/>
    </location>
</feature>
<dbReference type="PROSITE" id="PS50113">
    <property type="entry name" value="PAC"/>
    <property type="match status" value="1"/>
</dbReference>
<dbReference type="GO" id="GO:0006355">
    <property type="term" value="P:regulation of DNA-templated transcription"/>
    <property type="evidence" value="ECO:0007669"/>
    <property type="project" value="InterPro"/>
</dbReference>
<evidence type="ECO:0000259" key="9">
    <source>
        <dbReference type="PROSITE" id="PS50109"/>
    </source>
</evidence>
<evidence type="ECO:0000256" key="7">
    <source>
        <dbReference type="ARBA" id="ARBA00022840"/>
    </source>
</evidence>
<accession>D8PFF9</accession>
<dbReference type="GO" id="GO:0000155">
    <property type="term" value="F:phosphorelay sensor kinase activity"/>
    <property type="evidence" value="ECO:0007669"/>
    <property type="project" value="InterPro"/>
</dbReference>
<proteinExistence type="predicted"/>
<dbReference type="PRINTS" id="PR00344">
    <property type="entry name" value="BCTRLSENSOR"/>
</dbReference>
<feature type="domain" description="PAC" evidence="11">
    <location>
        <begin position="120"/>
        <end position="170"/>
    </location>
</feature>
<keyword evidence="5" id="KW-0547">Nucleotide-binding</keyword>
<keyword evidence="3" id="KW-0597">Phosphoprotein</keyword>
<name>D8PFF9_9BACT</name>
<dbReference type="SMART" id="SM00388">
    <property type="entry name" value="HisKA"/>
    <property type="match status" value="1"/>
</dbReference>
<dbReference type="Pfam" id="PF00512">
    <property type="entry name" value="HisKA"/>
    <property type="match status" value="1"/>
</dbReference>
<feature type="domain" description="Histidine kinase" evidence="9">
    <location>
        <begin position="183"/>
        <end position="396"/>
    </location>
</feature>
<dbReference type="OrthoDB" id="9776727at2"/>
<evidence type="ECO:0000256" key="3">
    <source>
        <dbReference type="ARBA" id="ARBA00022553"/>
    </source>
</evidence>
<dbReference type="Gene3D" id="1.10.287.130">
    <property type="match status" value="1"/>
</dbReference>
<dbReference type="SUPFAM" id="SSF55874">
    <property type="entry name" value="ATPase domain of HSP90 chaperone/DNA topoisomerase II/histidine kinase"/>
    <property type="match status" value="1"/>
</dbReference>
<dbReference type="SUPFAM" id="SSF47384">
    <property type="entry name" value="Homodimeric domain of signal transducing histidine kinase"/>
    <property type="match status" value="1"/>
</dbReference>
<dbReference type="InterPro" id="IPR004358">
    <property type="entry name" value="Sig_transdc_His_kin-like_C"/>
</dbReference>
<reference evidence="12 13" key="1">
    <citation type="journal article" date="2010" name="Proc. Natl. Acad. Sci. U.S.A.">
        <title>A Nitrospira metagenome illuminates the physiology and evolution of globally important nitrite-oxidizing bacteria.</title>
        <authorList>
            <person name="Lucker S."/>
            <person name="Wagner M."/>
            <person name="Maixner F."/>
            <person name="Pelletier E."/>
            <person name="Koch H."/>
            <person name="Vacherie B."/>
            <person name="Rattei T."/>
            <person name="Sinninghe Damste J."/>
            <person name="Spieck E."/>
            <person name="Le Paslier D."/>
            <person name="Daims H."/>
        </authorList>
    </citation>
    <scope>NUCLEOTIDE SEQUENCE [LARGE SCALE GENOMIC DNA]</scope>
</reference>
<dbReference type="Proteomes" id="UP000001660">
    <property type="component" value="Chromosome"/>
</dbReference>
<keyword evidence="8" id="KW-0902">Two-component regulatory system</keyword>
<sequence length="429" mass="47186">MTTREVDTSNNDLLTRAFHDFDQAATVLQQSYDALTTRLQQMDLELAQTNASLREHLRETEEMRAHVTAVLESLDTGVIVTDSQDSVVRCNHATERLLGVSQASLKGRRATEVLEEIRKDHGEYPLVLPTGVTIALSQSALTDETGTLIGKLVLIHDVTHIRQLEDRLQRRNRLEAMGQMVGNIAHEIRNPLGSVELFASMLRKDLRDQPHLRTYAEHISMAVQAMDRLLSNLLVYTRPDCSRLAWLDTESLIREVLTLASHAMSPASIVVRCEVDPRVPKIWCDGGKMKQVLLNLVLNAVQAMPEGGSLTLSARMAPAGISEAPAIQLTVSDTGTGIPLALQSRVFDPFFTTKDQGTGLGLAIVHALVEAHHGRIDVESRPGHGTSFVMTFPQGSMQQATMPARNAALVGRSVQISPIANVTEEETYE</sequence>
<dbReference type="SMART" id="SM00387">
    <property type="entry name" value="HATPase_c"/>
    <property type="match status" value="1"/>
</dbReference>
<dbReference type="AlphaFoldDB" id="D8PFF9"/>
<dbReference type="GO" id="GO:0005524">
    <property type="term" value="F:ATP binding"/>
    <property type="evidence" value="ECO:0007669"/>
    <property type="project" value="UniProtKB-KW"/>
</dbReference>
<evidence type="ECO:0000313" key="13">
    <source>
        <dbReference type="Proteomes" id="UP000001660"/>
    </source>
</evidence>
<dbReference type="InterPro" id="IPR000014">
    <property type="entry name" value="PAS"/>
</dbReference>
<evidence type="ECO:0000256" key="1">
    <source>
        <dbReference type="ARBA" id="ARBA00000085"/>
    </source>
</evidence>
<keyword evidence="13" id="KW-1185">Reference proteome</keyword>
<evidence type="ECO:0000256" key="5">
    <source>
        <dbReference type="ARBA" id="ARBA00022741"/>
    </source>
</evidence>
<dbReference type="SMART" id="SM00091">
    <property type="entry name" value="PAS"/>
    <property type="match status" value="1"/>
</dbReference>
<keyword evidence="7" id="KW-0067">ATP-binding</keyword>
<dbReference type="SUPFAM" id="SSF55785">
    <property type="entry name" value="PYP-like sensor domain (PAS domain)"/>
    <property type="match status" value="1"/>
</dbReference>
<evidence type="ECO:0000259" key="10">
    <source>
        <dbReference type="PROSITE" id="PS50112"/>
    </source>
</evidence>
<dbReference type="InterPro" id="IPR000700">
    <property type="entry name" value="PAS-assoc_C"/>
</dbReference>
<dbReference type="Gene3D" id="3.30.565.10">
    <property type="entry name" value="Histidine kinase-like ATPase, C-terminal domain"/>
    <property type="match status" value="1"/>
</dbReference>
<dbReference type="HOGENOM" id="CLU_000445_114_39_0"/>
<dbReference type="KEGG" id="nde:NIDE2283"/>
<gene>
    <name evidence="12" type="ORF">NIDE2283</name>
</gene>
<dbReference type="InterPro" id="IPR035965">
    <property type="entry name" value="PAS-like_dom_sf"/>
</dbReference>
<evidence type="ECO:0000256" key="4">
    <source>
        <dbReference type="ARBA" id="ARBA00022679"/>
    </source>
</evidence>
<evidence type="ECO:0000313" key="12">
    <source>
        <dbReference type="EMBL" id="CBK41996.1"/>
    </source>
</evidence>
<dbReference type="PANTHER" id="PTHR43065:SF10">
    <property type="entry name" value="PEROXIDE STRESS-ACTIVATED HISTIDINE KINASE MAK3"/>
    <property type="match status" value="1"/>
</dbReference>
<comment type="catalytic activity">
    <reaction evidence="1">
        <text>ATP + protein L-histidine = ADP + protein N-phospho-L-histidine.</text>
        <dbReference type="EC" id="2.7.13.3"/>
    </reaction>
</comment>
<dbReference type="PROSITE" id="PS50109">
    <property type="entry name" value="HIS_KIN"/>
    <property type="match status" value="1"/>
</dbReference>
<dbReference type="PANTHER" id="PTHR43065">
    <property type="entry name" value="SENSOR HISTIDINE KINASE"/>
    <property type="match status" value="1"/>
</dbReference>
<dbReference type="PROSITE" id="PS50112">
    <property type="entry name" value="PAS"/>
    <property type="match status" value="1"/>
</dbReference>
<dbReference type="InterPro" id="IPR036890">
    <property type="entry name" value="HATPase_C_sf"/>
</dbReference>
<dbReference type="InterPro" id="IPR003594">
    <property type="entry name" value="HATPase_dom"/>
</dbReference>
<evidence type="ECO:0000256" key="6">
    <source>
        <dbReference type="ARBA" id="ARBA00022777"/>
    </source>
</evidence>
<dbReference type="EMBL" id="FP929003">
    <property type="protein sequence ID" value="CBK41996.1"/>
    <property type="molecule type" value="Genomic_DNA"/>
</dbReference>
<dbReference type="NCBIfam" id="TIGR00229">
    <property type="entry name" value="sensory_box"/>
    <property type="match status" value="1"/>
</dbReference>
<dbReference type="InterPro" id="IPR005467">
    <property type="entry name" value="His_kinase_dom"/>
</dbReference>
<dbReference type="EC" id="2.7.13.3" evidence="2"/>
<evidence type="ECO:0000259" key="11">
    <source>
        <dbReference type="PROSITE" id="PS50113"/>
    </source>
</evidence>
<dbReference type="Pfam" id="PF00989">
    <property type="entry name" value="PAS"/>
    <property type="match status" value="1"/>
</dbReference>
<dbReference type="InterPro" id="IPR003661">
    <property type="entry name" value="HisK_dim/P_dom"/>
</dbReference>
<evidence type="ECO:0000256" key="2">
    <source>
        <dbReference type="ARBA" id="ARBA00012438"/>
    </source>
</evidence>
<dbReference type="InterPro" id="IPR036097">
    <property type="entry name" value="HisK_dim/P_sf"/>
</dbReference>
<dbReference type="eggNOG" id="COG3852">
    <property type="taxonomic scope" value="Bacteria"/>
</dbReference>
<protein>
    <recommendedName>
        <fullName evidence="2">histidine kinase</fullName>
        <ecNumber evidence="2">2.7.13.3</ecNumber>
    </recommendedName>
</protein>
<dbReference type="InterPro" id="IPR013767">
    <property type="entry name" value="PAS_fold"/>
</dbReference>
<evidence type="ECO:0000256" key="8">
    <source>
        <dbReference type="ARBA" id="ARBA00023012"/>
    </source>
</evidence>
<organism evidence="12 13">
    <name type="scientific">Nitrospira defluvii</name>
    <dbReference type="NCBI Taxonomy" id="330214"/>
    <lineage>
        <taxon>Bacteria</taxon>
        <taxon>Pseudomonadati</taxon>
        <taxon>Nitrospirota</taxon>
        <taxon>Nitrospiria</taxon>
        <taxon>Nitrospirales</taxon>
        <taxon>Nitrospiraceae</taxon>
        <taxon>Nitrospira</taxon>
    </lineage>
</organism>